<dbReference type="GO" id="GO:0008270">
    <property type="term" value="F:zinc ion binding"/>
    <property type="evidence" value="ECO:0007669"/>
    <property type="project" value="UniProtKB-KW"/>
</dbReference>
<dbReference type="SMART" id="SM00614">
    <property type="entry name" value="ZnF_BED"/>
    <property type="match status" value="1"/>
</dbReference>
<evidence type="ECO:0000313" key="10">
    <source>
        <dbReference type="EMBL" id="CAH2002487.1"/>
    </source>
</evidence>
<comment type="subcellular location">
    <subcellularLocation>
        <location evidence="1">Nucleus</location>
    </subcellularLocation>
</comment>
<evidence type="ECO:0000256" key="6">
    <source>
        <dbReference type="ARBA" id="ARBA00023163"/>
    </source>
</evidence>
<sequence>MVRRNRSAIWNHFDKSENLKAKCKYCSQNISIANGSLGNLSRHMKAKHPTLKTVAEREIQGPLADGQNLDNVPHLLEPQPATSNMQDERVNTAVHLKYPVSSSTLREYFVRPVPSSKAKNLDLQLVRMIVKEYQPISIVEDKEFKKFVNMLNPGYSLPTRKTISQTLIPNLYLSELEKLKNRMQYVSAANLTVDSWTSINNENFIGVTVHFFSDDLNLSSALLNCECYGERHTAENLSKFLLDTVKEFNMENKIAACTTDNAPNMIAAVRRCQWRHLPCFAHTLNLVVQEAIKEIGQTIKKVKSIVEFFKRSLQAQSRLTHIQEQMSLPPRKLKQDVETRWNSTYMLSRIMEVKEAVISTLAILENDLSSSLSSHDWKIIQYGTQILKLFQDVTNEISAEKTVTLSKTLPILKIMRRKLHSLYIFLRGESAPIEIMRMMEKLSEQILKRSRSYEDNELA</sequence>
<name>A0A9P0LZF6_ACAOB</name>
<dbReference type="Pfam" id="PF02892">
    <property type="entry name" value="zf-BED"/>
    <property type="match status" value="1"/>
</dbReference>
<dbReference type="GO" id="GO:0009791">
    <property type="term" value="P:post-embryonic development"/>
    <property type="evidence" value="ECO:0007669"/>
    <property type="project" value="UniProtKB-ARBA"/>
</dbReference>
<dbReference type="InterPro" id="IPR003656">
    <property type="entry name" value="Znf_BED"/>
</dbReference>
<keyword evidence="4" id="KW-0862">Zinc</keyword>
<evidence type="ECO:0000256" key="7">
    <source>
        <dbReference type="ARBA" id="ARBA00023242"/>
    </source>
</evidence>
<evidence type="ECO:0000256" key="5">
    <source>
        <dbReference type="ARBA" id="ARBA00023015"/>
    </source>
</evidence>
<dbReference type="SUPFAM" id="SSF53098">
    <property type="entry name" value="Ribonuclease H-like"/>
    <property type="match status" value="1"/>
</dbReference>
<dbReference type="EMBL" id="CAKOFQ010007498">
    <property type="protein sequence ID" value="CAH2002487.1"/>
    <property type="molecule type" value="Genomic_DNA"/>
</dbReference>
<evidence type="ECO:0000313" key="11">
    <source>
        <dbReference type="Proteomes" id="UP001152888"/>
    </source>
</evidence>
<evidence type="ECO:0000256" key="2">
    <source>
        <dbReference type="ARBA" id="ARBA00022723"/>
    </source>
</evidence>
<dbReference type="SUPFAM" id="SSF140996">
    <property type="entry name" value="Hermes dimerisation domain"/>
    <property type="match status" value="1"/>
</dbReference>
<evidence type="ECO:0000259" key="9">
    <source>
        <dbReference type="PROSITE" id="PS50808"/>
    </source>
</evidence>
<dbReference type="OrthoDB" id="1607513at2759"/>
<dbReference type="PANTHER" id="PTHR46481">
    <property type="entry name" value="ZINC FINGER BED DOMAIN-CONTAINING PROTEIN 4"/>
    <property type="match status" value="1"/>
</dbReference>
<accession>A0A9P0LZF6</accession>
<dbReference type="SUPFAM" id="SSF57667">
    <property type="entry name" value="beta-beta-alpha zinc fingers"/>
    <property type="match status" value="1"/>
</dbReference>
<dbReference type="InterPro" id="IPR012337">
    <property type="entry name" value="RNaseH-like_sf"/>
</dbReference>
<dbReference type="InterPro" id="IPR036236">
    <property type="entry name" value="Znf_C2H2_sf"/>
</dbReference>
<keyword evidence="3 8" id="KW-0863">Zinc-finger</keyword>
<keyword evidence="6" id="KW-0804">Transcription</keyword>
<keyword evidence="7" id="KW-0539">Nucleus</keyword>
<feature type="domain" description="BED-type" evidence="9">
    <location>
        <begin position="4"/>
        <end position="55"/>
    </location>
</feature>
<keyword evidence="2" id="KW-0479">Metal-binding</keyword>
<evidence type="ECO:0000256" key="3">
    <source>
        <dbReference type="ARBA" id="ARBA00022771"/>
    </source>
</evidence>
<dbReference type="InterPro" id="IPR052035">
    <property type="entry name" value="ZnF_BED_domain_contain"/>
</dbReference>
<gene>
    <name evidence="10" type="ORF">ACAOBT_LOCUS26821</name>
</gene>
<dbReference type="PROSITE" id="PS50808">
    <property type="entry name" value="ZF_BED"/>
    <property type="match status" value="1"/>
</dbReference>
<dbReference type="GO" id="GO:0003677">
    <property type="term" value="F:DNA binding"/>
    <property type="evidence" value="ECO:0007669"/>
    <property type="project" value="InterPro"/>
</dbReference>
<dbReference type="GO" id="GO:0005634">
    <property type="term" value="C:nucleus"/>
    <property type="evidence" value="ECO:0007669"/>
    <property type="project" value="UniProtKB-SubCell"/>
</dbReference>
<evidence type="ECO:0000256" key="4">
    <source>
        <dbReference type="ARBA" id="ARBA00022833"/>
    </source>
</evidence>
<reference evidence="10" key="1">
    <citation type="submission" date="2022-03" db="EMBL/GenBank/DDBJ databases">
        <authorList>
            <person name="Sayadi A."/>
        </authorList>
    </citation>
    <scope>NUCLEOTIDE SEQUENCE</scope>
</reference>
<evidence type="ECO:0000256" key="8">
    <source>
        <dbReference type="PROSITE-ProRule" id="PRU00027"/>
    </source>
</evidence>
<dbReference type="Proteomes" id="UP001152888">
    <property type="component" value="Unassembled WGS sequence"/>
</dbReference>
<keyword evidence="5" id="KW-0805">Transcription regulation</keyword>
<dbReference type="AlphaFoldDB" id="A0A9P0LZF6"/>
<keyword evidence="11" id="KW-1185">Reference proteome</keyword>
<protein>
    <recommendedName>
        <fullName evidence="9">BED-type domain-containing protein</fullName>
    </recommendedName>
</protein>
<evidence type="ECO:0000256" key="1">
    <source>
        <dbReference type="ARBA" id="ARBA00004123"/>
    </source>
</evidence>
<proteinExistence type="predicted"/>
<organism evidence="10 11">
    <name type="scientific">Acanthoscelides obtectus</name>
    <name type="common">Bean weevil</name>
    <name type="synonym">Bruchus obtectus</name>
    <dbReference type="NCBI Taxonomy" id="200917"/>
    <lineage>
        <taxon>Eukaryota</taxon>
        <taxon>Metazoa</taxon>
        <taxon>Ecdysozoa</taxon>
        <taxon>Arthropoda</taxon>
        <taxon>Hexapoda</taxon>
        <taxon>Insecta</taxon>
        <taxon>Pterygota</taxon>
        <taxon>Neoptera</taxon>
        <taxon>Endopterygota</taxon>
        <taxon>Coleoptera</taxon>
        <taxon>Polyphaga</taxon>
        <taxon>Cucujiformia</taxon>
        <taxon>Chrysomeloidea</taxon>
        <taxon>Chrysomelidae</taxon>
        <taxon>Bruchinae</taxon>
        <taxon>Bruchini</taxon>
        <taxon>Acanthoscelides</taxon>
    </lineage>
</organism>
<comment type="caution">
    <text evidence="10">The sequence shown here is derived from an EMBL/GenBank/DDBJ whole genome shotgun (WGS) entry which is preliminary data.</text>
</comment>
<dbReference type="PANTHER" id="PTHR46481:SF10">
    <property type="entry name" value="ZINC FINGER BED DOMAIN-CONTAINING PROTEIN 39"/>
    <property type="match status" value="1"/>
</dbReference>